<evidence type="ECO:0000256" key="1">
    <source>
        <dbReference type="ARBA" id="ARBA00004496"/>
    </source>
</evidence>
<evidence type="ECO:0000259" key="7">
    <source>
        <dbReference type="Pfam" id="PF17866"/>
    </source>
</evidence>
<name>A0A5S9QU56_MYCVN</name>
<dbReference type="OrthoDB" id="9806903at2"/>
<organism evidence="9 10">
    <name type="scientific">Mycolicibacterium vanbaalenii</name>
    <name type="common">Mycobacterium vanbaalenii</name>
    <dbReference type="NCBI Taxonomy" id="110539"/>
    <lineage>
        <taxon>Bacteria</taxon>
        <taxon>Bacillati</taxon>
        <taxon>Actinomycetota</taxon>
        <taxon>Actinomycetes</taxon>
        <taxon>Mycobacteriales</taxon>
        <taxon>Mycobacteriaceae</taxon>
        <taxon>Mycolicibacterium</taxon>
    </lineage>
</organism>
<dbReference type="InterPro" id="IPR027417">
    <property type="entry name" value="P-loop_NTPase"/>
</dbReference>
<keyword evidence="10" id="KW-1185">Reference proteome</keyword>
<dbReference type="InterPro" id="IPR049078">
    <property type="entry name" value="T7SS_EccA1-like_N"/>
</dbReference>
<comment type="similarity">
    <text evidence="2">Belongs to the CbxX/CfxQ family.</text>
</comment>
<keyword evidence="5" id="KW-0067">ATP-binding</keyword>
<accession>A0A5S9QU56</accession>
<dbReference type="AlphaFoldDB" id="A0A5S9QU56"/>
<evidence type="ECO:0000256" key="2">
    <source>
        <dbReference type="ARBA" id="ARBA00010378"/>
    </source>
</evidence>
<gene>
    <name evidence="9" type="primary">eccA3_2</name>
    <name evidence="9" type="ORF">AELLOGFF_04582</name>
</gene>
<dbReference type="InterPro" id="IPR003959">
    <property type="entry name" value="ATPase_AAA_core"/>
</dbReference>
<evidence type="ECO:0000256" key="3">
    <source>
        <dbReference type="ARBA" id="ARBA00022490"/>
    </source>
</evidence>
<dbReference type="Gene3D" id="3.40.50.300">
    <property type="entry name" value="P-loop containing nucleotide triphosphate hydrolases"/>
    <property type="match status" value="1"/>
</dbReference>
<evidence type="ECO:0000313" key="10">
    <source>
        <dbReference type="Proteomes" id="UP000430146"/>
    </source>
</evidence>
<dbReference type="SUPFAM" id="SSF52540">
    <property type="entry name" value="P-loop containing nucleoside triphosphate hydrolases"/>
    <property type="match status" value="1"/>
</dbReference>
<dbReference type="RefSeq" id="WP_159231224.1">
    <property type="nucleotide sequence ID" value="NZ_CACSIP010000021.1"/>
</dbReference>
<dbReference type="InterPro" id="IPR011990">
    <property type="entry name" value="TPR-like_helical_dom_sf"/>
</dbReference>
<evidence type="ECO:0000256" key="4">
    <source>
        <dbReference type="ARBA" id="ARBA00022741"/>
    </source>
</evidence>
<dbReference type="Pfam" id="PF17866">
    <property type="entry name" value="AAA_lid_6"/>
    <property type="match status" value="1"/>
</dbReference>
<dbReference type="PANTHER" id="PTHR43392">
    <property type="entry name" value="AAA-TYPE ATPASE FAMILY PROTEIN / ANKYRIN REPEAT FAMILY PROTEIN"/>
    <property type="match status" value="1"/>
</dbReference>
<evidence type="ECO:0000313" key="9">
    <source>
        <dbReference type="EMBL" id="CAA0123253.1"/>
    </source>
</evidence>
<proteinExistence type="inferred from homology"/>
<comment type="subcellular location">
    <subcellularLocation>
        <location evidence="1">Cytoplasm</location>
    </subcellularLocation>
</comment>
<dbReference type="InterPro" id="IPR050773">
    <property type="entry name" value="CbxX/CfxQ_RuBisCO_ESX"/>
</dbReference>
<protein>
    <submittedName>
        <fullName evidence="9">ESX-3 secretion system protein EccA3</fullName>
    </submittedName>
</protein>
<feature type="domain" description="CbbX AAA lid" evidence="7">
    <location>
        <begin position="531"/>
        <end position="569"/>
    </location>
</feature>
<dbReference type="InterPro" id="IPR041627">
    <property type="entry name" value="AAA_lid_6"/>
</dbReference>
<sequence length="597" mass="64239">MSSARDYLDAGLDALGLLGNPADPTTARDRFRRAVSMEPGMCDAWLGLVATGDHSSETLRHAHETSATVHRETRRLGLQDTALDMSVPSPGFIEVFPHTPASIALAYVAALLTEGDYDDAEKLLESYDTSTEPHQSTMWRCLGVTLHYVTQRWTDVLDWAARPVSGASPVVDSATDLMAGIAHVGLGQFDAAVSLLSGIPASQVSPQAAAYAALYRGLALRLLGRETDARAELGKAAIGGRLLPEANAALADATYGPVVTTAEAIAARTSRWDPKSGPSTDELREVEQAKAAQAVLEEAEHDLQSFIGLGRVKAHINKLKYVQVYDRAMAARGEGVGQRNALHMTLVGPPGTAKTSIARVMGKMYFGLGILRSPEFIEVSRKDLVGGVIGETEAKTGAILDRARGRVLFVDEAPELYKADNERDFGRIALDVIMKFAEDHRDDTMIALAGYAGGMNRLLSANPGLRSRFPTQLEFSSYSAEELAQIAAKFAENYRVLVDPNAIGSFQHITHWLTATSTNNPEDPNESLIDIAGNGRYVRNVISEAVEKMKARVASDTSIDLATADLNLLRTVTAPDMDDAITGILASSGIQTREETH</sequence>
<feature type="domain" description="ESX-1 secretion system protein EccA1-like N-terminal" evidence="8">
    <location>
        <begin position="16"/>
        <end position="278"/>
    </location>
</feature>
<evidence type="ECO:0000259" key="6">
    <source>
        <dbReference type="Pfam" id="PF00004"/>
    </source>
</evidence>
<dbReference type="Proteomes" id="UP000430146">
    <property type="component" value="Unassembled WGS sequence"/>
</dbReference>
<dbReference type="Gene3D" id="1.10.8.60">
    <property type="match status" value="1"/>
</dbReference>
<dbReference type="PANTHER" id="PTHR43392:SF2">
    <property type="entry name" value="AAA-TYPE ATPASE FAMILY PROTEIN _ ANKYRIN REPEAT FAMILY PROTEIN"/>
    <property type="match status" value="1"/>
</dbReference>
<dbReference type="InterPro" id="IPR000641">
    <property type="entry name" value="CbxX/CfxQ"/>
</dbReference>
<dbReference type="PRINTS" id="PR00819">
    <property type="entry name" value="CBXCFQXSUPER"/>
</dbReference>
<keyword evidence="3" id="KW-0963">Cytoplasm</keyword>
<evidence type="ECO:0000259" key="8">
    <source>
        <dbReference type="Pfam" id="PF21545"/>
    </source>
</evidence>
<dbReference type="GO" id="GO:0005524">
    <property type="term" value="F:ATP binding"/>
    <property type="evidence" value="ECO:0007669"/>
    <property type="project" value="UniProtKB-KW"/>
</dbReference>
<dbReference type="GO" id="GO:0005737">
    <property type="term" value="C:cytoplasm"/>
    <property type="evidence" value="ECO:0007669"/>
    <property type="project" value="UniProtKB-SubCell"/>
</dbReference>
<keyword evidence="4" id="KW-0547">Nucleotide-binding</keyword>
<dbReference type="Gene3D" id="1.25.40.10">
    <property type="entry name" value="Tetratricopeptide repeat domain"/>
    <property type="match status" value="1"/>
</dbReference>
<dbReference type="Pfam" id="PF00004">
    <property type="entry name" value="AAA"/>
    <property type="match status" value="1"/>
</dbReference>
<reference evidence="9 10" key="1">
    <citation type="submission" date="2019-11" db="EMBL/GenBank/DDBJ databases">
        <authorList>
            <person name="Holert J."/>
        </authorList>
    </citation>
    <scope>NUCLEOTIDE SEQUENCE [LARGE SCALE GENOMIC DNA]</scope>
    <source>
        <strain evidence="9">BC8_1</strain>
    </source>
</reference>
<dbReference type="Pfam" id="PF21545">
    <property type="entry name" value="T7SS_EccA1_N"/>
    <property type="match status" value="1"/>
</dbReference>
<dbReference type="FunFam" id="3.40.50.300:FF:000216">
    <property type="entry name" value="Type VII secretion ATPase EccA"/>
    <property type="match status" value="1"/>
</dbReference>
<feature type="domain" description="ATPase AAA-type core" evidence="6">
    <location>
        <begin position="344"/>
        <end position="476"/>
    </location>
</feature>
<evidence type="ECO:0000256" key="5">
    <source>
        <dbReference type="ARBA" id="ARBA00022840"/>
    </source>
</evidence>
<dbReference type="GO" id="GO:0016887">
    <property type="term" value="F:ATP hydrolysis activity"/>
    <property type="evidence" value="ECO:0007669"/>
    <property type="project" value="InterPro"/>
</dbReference>
<dbReference type="EMBL" id="CACSIP010000021">
    <property type="protein sequence ID" value="CAA0123253.1"/>
    <property type="molecule type" value="Genomic_DNA"/>
</dbReference>